<evidence type="ECO:0000256" key="5">
    <source>
        <dbReference type="ARBA" id="ARBA00023002"/>
    </source>
</evidence>
<dbReference type="InterPro" id="IPR039799">
    <property type="entry name" value="ALR/ERV"/>
</dbReference>
<dbReference type="FunFam" id="1.20.120.310:FF:000003">
    <property type="entry name" value="Sulfhydryl oxidase"/>
    <property type="match status" value="1"/>
</dbReference>
<gene>
    <name evidence="11" type="ORF">AAP_04109</name>
</gene>
<comment type="caution">
    <text evidence="11">The sequence shown here is derived from an EMBL/GenBank/DDBJ whole genome shotgun (WGS) entry which is preliminary data.</text>
</comment>
<name>A0A167X8F4_9EURO</name>
<dbReference type="OrthoDB" id="17199at2759"/>
<dbReference type="Proteomes" id="UP000242877">
    <property type="component" value="Unassembled WGS sequence"/>
</dbReference>
<comment type="cofactor">
    <cofactor evidence="1 8">
        <name>FAD</name>
        <dbReference type="ChEBI" id="CHEBI:57692"/>
    </cofactor>
</comment>
<comment type="catalytic activity">
    <reaction evidence="8">
        <text>2 R'C(R)SH + O2 = R'C(R)S-S(R)CR' + H2O2</text>
        <dbReference type="Rhea" id="RHEA:17357"/>
        <dbReference type="ChEBI" id="CHEBI:15379"/>
        <dbReference type="ChEBI" id="CHEBI:16240"/>
        <dbReference type="ChEBI" id="CHEBI:16520"/>
        <dbReference type="ChEBI" id="CHEBI:17412"/>
        <dbReference type="EC" id="1.8.3.2"/>
    </reaction>
</comment>
<feature type="compositionally biased region" description="Polar residues" evidence="9">
    <location>
        <begin position="115"/>
        <end position="127"/>
    </location>
</feature>
<feature type="region of interest" description="Disordered" evidence="9">
    <location>
        <begin position="92"/>
        <end position="134"/>
    </location>
</feature>
<dbReference type="InterPro" id="IPR017905">
    <property type="entry name" value="ERV/ALR_sulphydryl_oxidase"/>
</dbReference>
<dbReference type="PANTHER" id="PTHR12645:SF0">
    <property type="entry name" value="FAD-LINKED SULFHYDRYL OXIDASE ALR"/>
    <property type="match status" value="1"/>
</dbReference>
<dbReference type="EMBL" id="AZGZ01000019">
    <property type="protein sequence ID" value="KZZ89758.1"/>
    <property type="molecule type" value="Genomic_DNA"/>
</dbReference>
<dbReference type="GO" id="GO:0006879">
    <property type="term" value="P:intracellular iron ion homeostasis"/>
    <property type="evidence" value="ECO:0007669"/>
    <property type="project" value="EnsemblFungi"/>
</dbReference>
<feature type="domain" description="ERV/ALR sulfhydryl oxidase" evidence="10">
    <location>
        <begin position="131"/>
        <end position="231"/>
    </location>
</feature>
<evidence type="ECO:0000259" key="10">
    <source>
        <dbReference type="PROSITE" id="PS51324"/>
    </source>
</evidence>
<dbReference type="GO" id="GO:0050660">
    <property type="term" value="F:flavin adenine dinucleotide binding"/>
    <property type="evidence" value="ECO:0007669"/>
    <property type="project" value="TreeGrafter"/>
</dbReference>
<evidence type="ECO:0000256" key="8">
    <source>
        <dbReference type="RuleBase" id="RU371123"/>
    </source>
</evidence>
<evidence type="ECO:0000256" key="3">
    <source>
        <dbReference type="ARBA" id="ARBA00022630"/>
    </source>
</evidence>
<keyword evidence="6" id="KW-0496">Mitochondrion</keyword>
<evidence type="ECO:0000313" key="12">
    <source>
        <dbReference type="Proteomes" id="UP000242877"/>
    </source>
</evidence>
<proteinExistence type="predicted"/>
<keyword evidence="7" id="KW-1015">Disulfide bond</keyword>
<feature type="compositionally biased region" description="Low complexity" evidence="9">
    <location>
        <begin position="29"/>
        <end position="64"/>
    </location>
</feature>
<sequence>MADILRKQLEQYNDIPTISTSGSKPERQPPTATGANSTTTATATSVPASSSNANSSPSSSSTTNLPKGVVLGPDGKPCRSCTSAAAWKTLMRQSKGSSPATAAAAAATTTTTTTPMASTEGQISPATASDCPPDVEQLGRSSWTLLHTMAANYPDVATTEQQSDMRNFLHFFTKLYPCWVCGTGFQKWMVKNPPPLEDRKGFGNWMCQAHNVVNRRLGKKEFDCRFWEQRWKDGWEDGRCD</sequence>
<organism evidence="11 12">
    <name type="scientific">Ascosphaera apis ARSEF 7405</name>
    <dbReference type="NCBI Taxonomy" id="392613"/>
    <lineage>
        <taxon>Eukaryota</taxon>
        <taxon>Fungi</taxon>
        <taxon>Dikarya</taxon>
        <taxon>Ascomycota</taxon>
        <taxon>Pezizomycotina</taxon>
        <taxon>Eurotiomycetes</taxon>
        <taxon>Eurotiomycetidae</taxon>
        <taxon>Onygenales</taxon>
        <taxon>Ascosphaeraceae</taxon>
        <taxon>Ascosphaera</taxon>
    </lineage>
</organism>
<evidence type="ECO:0000256" key="2">
    <source>
        <dbReference type="ARBA" id="ARBA00004569"/>
    </source>
</evidence>
<evidence type="ECO:0000256" key="1">
    <source>
        <dbReference type="ARBA" id="ARBA00001974"/>
    </source>
</evidence>
<comment type="subcellular location">
    <subcellularLocation>
        <location evidence="2">Mitochondrion intermembrane space</location>
    </subcellularLocation>
</comment>
<dbReference type="AlphaFoldDB" id="A0A167X8F4"/>
<evidence type="ECO:0000256" key="9">
    <source>
        <dbReference type="SAM" id="MobiDB-lite"/>
    </source>
</evidence>
<keyword evidence="5 8" id="KW-0560">Oxidoreductase</keyword>
<dbReference type="Gene3D" id="1.20.120.310">
    <property type="entry name" value="ERV/ALR sulfhydryl oxidase domain"/>
    <property type="match status" value="1"/>
</dbReference>
<dbReference type="GO" id="GO:0005758">
    <property type="term" value="C:mitochondrial intermembrane space"/>
    <property type="evidence" value="ECO:0007669"/>
    <property type="project" value="UniProtKB-SubCell"/>
</dbReference>
<dbReference type="VEuPathDB" id="FungiDB:AAP_04109"/>
<feature type="region of interest" description="Disordered" evidence="9">
    <location>
        <begin position="1"/>
        <end position="75"/>
    </location>
</feature>
<dbReference type="PROSITE" id="PS51324">
    <property type="entry name" value="ERV_ALR"/>
    <property type="match status" value="1"/>
</dbReference>
<dbReference type="Pfam" id="PF04777">
    <property type="entry name" value="Evr1_Alr"/>
    <property type="match status" value="1"/>
</dbReference>
<dbReference type="PANTHER" id="PTHR12645">
    <property type="entry name" value="ALR/ERV"/>
    <property type="match status" value="1"/>
</dbReference>
<reference evidence="11 12" key="1">
    <citation type="journal article" date="2016" name="Genome Biol. Evol.">
        <title>Divergent and convergent evolution of fungal pathogenicity.</title>
        <authorList>
            <person name="Shang Y."/>
            <person name="Xiao G."/>
            <person name="Zheng P."/>
            <person name="Cen K."/>
            <person name="Zhan S."/>
            <person name="Wang C."/>
        </authorList>
    </citation>
    <scope>NUCLEOTIDE SEQUENCE [LARGE SCALE GENOMIC DNA]</scope>
    <source>
        <strain evidence="11 12">ARSEF 7405</strain>
    </source>
</reference>
<evidence type="ECO:0000256" key="4">
    <source>
        <dbReference type="ARBA" id="ARBA00022827"/>
    </source>
</evidence>
<keyword evidence="4 8" id="KW-0274">FAD</keyword>
<keyword evidence="3 8" id="KW-0285">Flavoprotein</keyword>
<dbReference type="GO" id="GO:0016971">
    <property type="term" value="F:flavin-dependent sulfhydryl oxidase activity"/>
    <property type="evidence" value="ECO:0007669"/>
    <property type="project" value="EnsemblFungi"/>
</dbReference>
<dbReference type="InterPro" id="IPR036774">
    <property type="entry name" value="ERV/ALR_sulphydryl_oxid_sf"/>
</dbReference>
<dbReference type="SUPFAM" id="SSF69000">
    <property type="entry name" value="FAD-dependent thiol oxidase"/>
    <property type="match status" value="1"/>
</dbReference>
<feature type="compositionally biased region" description="Polar residues" evidence="9">
    <location>
        <begin position="10"/>
        <end position="23"/>
    </location>
</feature>
<keyword evidence="12" id="KW-1185">Reference proteome</keyword>
<evidence type="ECO:0000256" key="6">
    <source>
        <dbReference type="ARBA" id="ARBA00023128"/>
    </source>
</evidence>
<evidence type="ECO:0000256" key="7">
    <source>
        <dbReference type="ARBA" id="ARBA00023157"/>
    </source>
</evidence>
<evidence type="ECO:0000313" key="11">
    <source>
        <dbReference type="EMBL" id="KZZ89758.1"/>
    </source>
</evidence>
<protein>
    <recommendedName>
        <fullName evidence="8">Sulfhydryl oxidase</fullName>
        <ecNumber evidence="8">1.8.3.2</ecNumber>
    </recommendedName>
</protein>
<dbReference type="GO" id="GO:0160203">
    <property type="term" value="P:mitochondrial disulfide relay system"/>
    <property type="evidence" value="ECO:0007669"/>
    <property type="project" value="EnsemblFungi"/>
</dbReference>
<dbReference type="GO" id="GO:0034599">
    <property type="term" value="P:cellular response to oxidative stress"/>
    <property type="evidence" value="ECO:0007669"/>
    <property type="project" value="EnsemblFungi"/>
</dbReference>
<feature type="compositionally biased region" description="Low complexity" evidence="9">
    <location>
        <begin position="100"/>
        <end position="114"/>
    </location>
</feature>
<accession>A0A167X8F4</accession>
<dbReference type="EC" id="1.8.3.2" evidence="8"/>